<accession>A0A8E2F3I7</accession>
<dbReference type="Proteomes" id="UP000250140">
    <property type="component" value="Unassembled WGS sequence"/>
</dbReference>
<evidence type="ECO:0000313" key="1">
    <source>
        <dbReference type="EMBL" id="OCL09831.1"/>
    </source>
</evidence>
<reference evidence="1 2" key="1">
    <citation type="journal article" date="2016" name="Nat. Commun.">
        <title>Ectomycorrhizal ecology is imprinted in the genome of the dominant symbiotic fungus Cenococcum geophilum.</title>
        <authorList>
            <consortium name="DOE Joint Genome Institute"/>
            <person name="Peter M."/>
            <person name="Kohler A."/>
            <person name="Ohm R.A."/>
            <person name="Kuo A."/>
            <person name="Krutzmann J."/>
            <person name="Morin E."/>
            <person name="Arend M."/>
            <person name="Barry K.W."/>
            <person name="Binder M."/>
            <person name="Choi C."/>
            <person name="Clum A."/>
            <person name="Copeland A."/>
            <person name="Grisel N."/>
            <person name="Haridas S."/>
            <person name="Kipfer T."/>
            <person name="LaButti K."/>
            <person name="Lindquist E."/>
            <person name="Lipzen A."/>
            <person name="Maire R."/>
            <person name="Meier B."/>
            <person name="Mihaltcheva S."/>
            <person name="Molinier V."/>
            <person name="Murat C."/>
            <person name="Poggeler S."/>
            <person name="Quandt C.A."/>
            <person name="Sperisen C."/>
            <person name="Tritt A."/>
            <person name="Tisserant E."/>
            <person name="Crous P.W."/>
            <person name="Henrissat B."/>
            <person name="Nehls U."/>
            <person name="Egli S."/>
            <person name="Spatafora J.W."/>
            <person name="Grigoriev I.V."/>
            <person name="Martin F.M."/>
        </authorList>
    </citation>
    <scope>NUCLEOTIDE SEQUENCE [LARGE SCALE GENOMIC DNA]</scope>
    <source>
        <strain evidence="1 2">CBS 207.34</strain>
    </source>
</reference>
<dbReference type="AlphaFoldDB" id="A0A8E2F3I7"/>
<organism evidence="1 2">
    <name type="scientific">Glonium stellatum</name>
    <dbReference type="NCBI Taxonomy" id="574774"/>
    <lineage>
        <taxon>Eukaryota</taxon>
        <taxon>Fungi</taxon>
        <taxon>Dikarya</taxon>
        <taxon>Ascomycota</taxon>
        <taxon>Pezizomycotina</taxon>
        <taxon>Dothideomycetes</taxon>
        <taxon>Pleosporomycetidae</taxon>
        <taxon>Gloniales</taxon>
        <taxon>Gloniaceae</taxon>
        <taxon>Glonium</taxon>
    </lineage>
</organism>
<keyword evidence="2" id="KW-1185">Reference proteome</keyword>
<dbReference type="OrthoDB" id="5371016at2759"/>
<evidence type="ECO:0000313" key="2">
    <source>
        <dbReference type="Proteomes" id="UP000250140"/>
    </source>
</evidence>
<sequence>MTNTTFHTGPIAKLQDDASPGLRFLQEYTPTLDSLSPESPLPKFLSPTAVFVMNGAAPMPFAEVQKMFEMRSQMLKDFHHDVTRAWDIEASDGKNGARTVMVDWKSTTIFKQDAESKAVEVSEFGVIHLEPCDPSSGGSQGLRATKLETWMDITPVKDRMTEVLTANQET</sequence>
<dbReference type="EMBL" id="KV749353">
    <property type="protein sequence ID" value="OCL09831.1"/>
    <property type="molecule type" value="Genomic_DNA"/>
</dbReference>
<protein>
    <submittedName>
        <fullName evidence="1">Uncharacterized protein</fullName>
    </submittedName>
</protein>
<gene>
    <name evidence="1" type="ORF">AOQ84DRAFT_220328</name>
</gene>
<name>A0A8E2F3I7_9PEZI</name>
<proteinExistence type="predicted"/>